<feature type="region of interest" description="Disordered" evidence="1">
    <location>
        <begin position="116"/>
        <end position="139"/>
    </location>
</feature>
<proteinExistence type="predicted"/>
<name>A0A8J3GBB5_9BACT</name>
<evidence type="ECO:0000313" key="4">
    <source>
        <dbReference type="Proteomes" id="UP000598271"/>
    </source>
</evidence>
<dbReference type="AlphaFoldDB" id="A0A8J3GBB5"/>
<reference evidence="3 4" key="1">
    <citation type="journal article" date="2014" name="Int. J. Syst. Evol. Microbiol.">
        <title>Complete genome sequence of Corynebacterium casei LMG S-19264T (=DSM 44701T), isolated from a smear-ripened cheese.</title>
        <authorList>
            <consortium name="US DOE Joint Genome Institute (JGI-PGF)"/>
            <person name="Walter F."/>
            <person name="Albersmeier A."/>
            <person name="Kalinowski J."/>
            <person name="Ruckert C."/>
        </authorList>
    </citation>
    <scope>NUCLEOTIDE SEQUENCE [LARGE SCALE GENOMIC DNA]</scope>
    <source>
        <strain evidence="3 4">KCTC 12866</strain>
    </source>
</reference>
<dbReference type="EMBL" id="BMXF01000007">
    <property type="protein sequence ID" value="GHB86103.1"/>
    <property type="molecule type" value="Genomic_DNA"/>
</dbReference>
<sequence length="244" mass="27084">MIKASFMMLLQIISNGGYILFSFVAFIVYAFIYLSSVGLLNGRKEDMQNRPVIAGYESLRNGDRNIGEADKAAIESLIHPSKSGDGDESSYDYEATFYGSQSNKAYVVSSLEALREDEADEEIETPSASPSIDDDEDEDEWPALGRAIEYGTENSDHELTLSSDIIGDLTAEELVLLTNIRATTLNDAEQYPELVEECMVANDRVNELVLQTGKSVDEIVSTLLNTREKVIFNAFPMREHNRAA</sequence>
<keyword evidence="4" id="KW-1185">Reference proteome</keyword>
<keyword evidence="2" id="KW-1133">Transmembrane helix</keyword>
<gene>
    <name evidence="3" type="ORF">GCM10007390_46930</name>
</gene>
<dbReference type="RefSeq" id="WP_189568143.1">
    <property type="nucleotide sequence ID" value="NZ_BMXF01000007.1"/>
</dbReference>
<evidence type="ECO:0000313" key="3">
    <source>
        <dbReference type="EMBL" id="GHB86103.1"/>
    </source>
</evidence>
<evidence type="ECO:0000256" key="1">
    <source>
        <dbReference type="SAM" id="MobiDB-lite"/>
    </source>
</evidence>
<comment type="caution">
    <text evidence="3">The sequence shown here is derived from an EMBL/GenBank/DDBJ whole genome shotgun (WGS) entry which is preliminary data.</text>
</comment>
<keyword evidence="2" id="KW-0472">Membrane</keyword>
<protein>
    <submittedName>
        <fullName evidence="3">Uncharacterized protein</fullName>
    </submittedName>
</protein>
<evidence type="ECO:0000256" key="2">
    <source>
        <dbReference type="SAM" id="Phobius"/>
    </source>
</evidence>
<keyword evidence="2" id="KW-0812">Transmembrane</keyword>
<accession>A0A8J3GBB5</accession>
<feature type="transmembrane region" description="Helical" evidence="2">
    <location>
        <begin position="18"/>
        <end position="40"/>
    </location>
</feature>
<dbReference type="Proteomes" id="UP000598271">
    <property type="component" value="Unassembled WGS sequence"/>
</dbReference>
<organism evidence="3 4">
    <name type="scientific">Persicitalea jodogahamensis</name>
    <dbReference type="NCBI Taxonomy" id="402147"/>
    <lineage>
        <taxon>Bacteria</taxon>
        <taxon>Pseudomonadati</taxon>
        <taxon>Bacteroidota</taxon>
        <taxon>Cytophagia</taxon>
        <taxon>Cytophagales</taxon>
        <taxon>Spirosomataceae</taxon>
        <taxon>Persicitalea</taxon>
    </lineage>
</organism>